<feature type="compositionally biased region" description="Polar residues" evidence="1">
    <location>
        <begin position="11"/>
        <end position="32"/>
    </location>
</feature>
<feature type="region of interest" description="Disordered" evidence="1">
    <location>
        <begin position="1"/>
        <end position="32"/>
    </location>
</feature>
<accession>A0A968GDV2</accession>
<sequence>MENEKDKPIDSANNTSNKTEIINSATSTTNPSIAHSINETETVAGIGIAASAIVAGTPPLAAGILALGAVKGFNDLTKL</sequence>
<comment type="caution">
    <text evidence="2">The sequence shown here is derived from an EMBL/GenBank/DDBJ whole genome shotgun (WGS) entry which is preliminary data.</text>
</comment>
<dbReference type="Proteomes" id="UP000752013">
    <property type="component" value="Unassembled WGS sequence"/>
</dbReference>
<keyword evidence="3" id="KW-1185">Reference proteome</keyword>
<evidence type="ECO:0000313" key="2">
    <source>
        <dbReference type="EMBL" id="NIZ46378.1"/>
    </source>
</evidence>
<dbReference type="AlphaFoldDB" id="A0A968GDV2"/>
<gene>
    <name evidence="2" type="ORF">HCT46_00350</name>
</gene>
<dbReference type="RefSeq" id="WP_167702847.1">
    <property type="nucleotide sequence ID" value="NZ_CP118168.1"/>
</dbReference>
<proteinExistence type="predicted"/>
<organism evidence="2 3">
    <name type="scientific">Entomospira nematocerorum</name>
    <dbReference type="NCBI Taxonomy" id="2719987"/>
    <lineage>
        <taxon>Bacteria</taxon>
        <taxon>Pseudomonadati</taxon>
        <taxon>Spirochaetota</taxon>
        <taxon>Spirochaetia</taxon>
        <taxon>Spirochaetales</taxon>
        <taxon>Spirochaetaceae</taxon>
        <taxon>Entomospira</taxon>
    </lineage>
</organism>
<name>A0A968GDV2_9SPIO</name>
<protein>
    <submittedName>
        <fullName evidence="2">Uncharacterized protein</fullName>
    </submittedName>
</protein>
<reference evidence="2" key="1">
    <citation type="submission" date="2020-03" db="EMBL/GenBank/DDBJ databases">
        <title>Spirochaetal bacteria isolated from arthropods constitute a novel genus Entomospira genus novum within the order Spirochaetales.</title>
        <authorList>
            <person name="Grana-Miraglia L."/>
            <person name="Sikutova S."/>
            <person name="Fingerle V."/>
            <person name="Sing A."/>
            <person name="Castillo-Ramirez S."/>
            <person name="Margos G."/>
            <person name="Rudolf I."/>
        </authorList>
    </citation>
    <scope>NUCLEOTIDE SEQUENCE</scope>
    <source>
        <strain evidence="2">BR208</strain>
    </source>
</reference>
<evidence type="ECO:0000256" key="1">
    <source>
        <dbReference type="SAM" id="MobiDB-lite"/>
    </source>
</evidence>
<evidence type="ECO:0000313" key="3">
    <source>
        <dbReference type="Proteomes" id="UP000752013"/>
    </source>
</evidence>
<dbReference type="EMBL" id="JAATLK010000001">
    <property type="protein sequence ID" value="NIZ46378.1"/>
    <property type="molecule type" value="Genomic_DNA"/>
</dbReference>